<protein>
    <submittedName>
        <fullName evidence="2">Thioredoxin</fullName>
    </submittedName>
</protein>
<reference evidence="2 3" key="1">
    <citation type="submission" date="2020-01" db="EMBL/GenBank/DDBJ databases">
        <title>Ponticoccus aerotolerans gen. nov., sp. nov., an anaerobic bacterium and proposal of Ponticoccusceae fam. nov., Ponticoccusles ord. nov. and Ponticoccuse classis nov. in the phylum Kiritimatiellaeota.</title>
        <authorList>
            <person name="Zhou L.Y."/>
            <person name="Du Z.J."/>
        </authorList>
    </citation>
    <scope>NUCLEOTIDE SEQUENCE [LARGE SCALE GENOMIC DNA]</scope>
    <source>
        <strain evidence="2 3">S-5007</strain>
    </source>
</reference>
<dbReference type="GO" id="GO:0005829">
    <property type="term" value="C:cytosol"/>
    <property type="evidence" value="ECO:0007669"/>
    <property type="project" value="TreeGrafter"/>
</dbReference>
<dbReference type="PANTHER" id="PTHR45663:SF11">
    <property type="entry name" value="GEO12009P1"/>
    <property type="match status" value="1"/>
</dbReference>
<dbReference type="CDD" id="cd02947">
    <property type="entry name" value="TRX_family"/>
    <property type="match status" value="1"/>
</dbReference>
<gene>
    <name evidence="2" type="ORF">GT409_09830</name>
</gene>
<dbReference type="EMBL" id="CP047593">
    <property type="protein sequence ID" value="QHI69737.1"/>
    <property type="molecule type" value="Genomic_DNA"/>
</dbReference>
<evidence type="ECO:0000313" key="3">
    <source>
        <dbReference type="Proteomes" id="UP000464954"/>
    </source>
</evidence>
<keyword evidence="3" id="KW-1185">Reference proteome</keyword>
<dbReference type="PANTHER" id="PTHR45663">
    <property type="entry name" value="GEO12009P1"/>
    <property type="match status" value="1"/>
</dbReference>
<dbReference type="GO" id="GO:0045454">
    <property type="term" value="P:cell redox homeostasis"/>
    <property type="evidence" value="ECO:0007669"/>
    <property type="project" value="TreeGrafter"/>
</dbReference>
<dbReference type="InterPro" id="IPR036249">
    <property type="entry name" value="Thioredoxin-like_sf"/>
</dbReference>
<evidence type="ECO:0000313" key="2">
    <source>
        <dbReference type="EMBL" id="QHI69737.1"/>
    </source>
</evidence>
<proteinExistence type="predicted"/>
<dbReference type="Gene3D" id="3.40.30.10">
    <property type="entry name" value="Glutaredoxin"/>
    <property type="match status" value="1"/>
</dbReference>
<dbReference type="Proteomes" id="UP000464954">
    <property type="component" value="Chromosome"/>
</dbReference>
<dbReference type="AlphaFoldDB" id="A0A6P1M7A9"/>
<accession>A0A6P1M7A9</accession>
<sequence>MKKNILIVGLLIIAIAAVLEIKKYKPAPTEETASASLPLPRLLELGSLKCVPCKMMAPILDEMKETFDEQLLVDFIDVWQHKGISEQYDLRVIPTQIFFDSDGNELFRHEGFFAREDMLAKWQDLGYVFKED</sequence>
<dbReference type="Pfam" id="PF00085">
    <property type="entry name" value="Thioredoxin"/>
    <property type="match status" value="1"/>
</dbReference>
<dbReference type="InterPro" id="IPR013766">
    <property type="entry name" value="Thioredoxin_domain"/>
</dbReference>
<name>A0A6P1M7A9_9BACT</name>
<dbReference type="RefSeq" id="WP_160628919.1">
    <property type="nucleotide sequence ID" value="NZ_CP047593.1"/>
</dbReference>
<dbReference type="SUPFAM" id="SSF52833">
    <property type="entry name" value="Thioredoxin-like"/>
    <property type="match status" value="1"/>
</dbReference>
<dbReference type="GO" id="GO:0015035">
    <property type="term" value="F:protein-disulfide reductase activity"/>
    <property type="evidence" value="ECO:0007669"/>
    <property type="project" value="TreeGrafter"/>
</dbReference>
<organism evidence="2 3">
    <name type="scientific">Tichowtungia aerotolerans</name>
    <dbReference type="NCBI Taxonomy" id="2697043"/>
    <lineage>
        <taxon>Bacteria</taxon>
        <taxon>Pseudomonadati</taxon>
        <taxon>Kiritimatiellota</taxon>
        <taxon>Tichowtungiia</taxon>
        <taxon>Tichowtungiales</taxon>
        <taxon>Tichowtungiaceae</taxon>
        <taxon>Tichowtungia</taxon>
    </lineage>
</organism>
<evidence type="ECO:0000259" key="1">
    <source>
        <dbReference type="PROSITE" id="PS51352"/>
    </source>
</evidence>
<feature type="domain" description="Thioredoxin" evidence="1">
    <location>
        <begin position="19"/>
        <end position="127"/>
    </location>
</feature>
<dbReference type="PROSITE" id="PS51352">
    <property type="entry name" value="THIOREDOXIN_2"/>
    <property type="match status" value="1"/>
</dbReference>
<dbReference type="KEGG" id="taer:GT409_09830"/>